<sequence>MEDLRLRCSPNTILTPTLVYTSPLSFQEKSSPLITRDNGGNVGKCANYIPDCNIDPSYSTGTSQYKDGDGVYVLSSCDNGKTTPAVVRFHCWTDLFVVSRQAVYDSWINSGDAIDCATTENCNEYYVQLNQSCATDTTTWDNAFGGQIQAQFPLWFGKDNSVSPMLSYDHSFGGSKAVQICTTTGDTGTCTWNDQNCHALWVAQRNLQVNGYLRRSCNIPRDGTNVPNSARRSDGYYTVGMQDINFQVPDNCIIGCAAKCGDTQYPDPQPGSDPVEIITRPL</sequence>
<protein>
    <submittedName>
        <fullName evidence="1">Uncharacterized protein</fullName>
    </submittedName>
</protein>
<name>A0A5M8PPF4_9LECA</name>
<accession>A0A5M8PPF4</accession>
<comment type="caution">
    <text evidence="1">The sequence shown here is derived from an EMBL/GenBank/DDBJ whole genome shotgun (WGS) entry which is preliminary data.</text>
</comment>
<proteinExistence type="predicted"/>
<organism evidence="1 2">
    <name type="scientific">Lasallia pustulata</name>
    <dbReference type="NCBI Taxonomy" id="136370"/>
    <lineage>
        <taxon>Eukaryota</taxon>
        <taxon>Fungi</taxon>
        <taxon>Dikarya</taxon>
        <taxon>Ascomycota</taxon>
        <taxon>Pezizomycotina</taxon>
        <taxon>Lecanoromycetes</taxon>
        <taxon>OSLEUM clade</taxon>
        <taxon>Umbilicariomycetidae</taxon>
        <taxon>Umbilicariales</taxon>
        <taxon>Umbilicariaceae</taxon>
        <taxon>Lasallia</taxon>
    </lineage>
</organism>
<dbReference type="AlphaFoldDB" id="A0A5M8PPF4"/>
<dbReference type="Proteomes" id="UP000324767">
    <property type="component" value="Unassembled WGS sequence"/>
</dbReference>
<dbReference type="OrthoDB" id="5329807at2759"/>
<dbReference type="EMBL" id="VXIT01000007">
    <property type="protein sequence ID" value="KAA6411436.1"/>
    <property type="molecule type" value="Genomic_DNA"/>
</dbReference>
<evidence type="ECO:0000313" key="2">
    <source>
        <dbReference type="Proteomes" id="UP000324767"/>
    </source>
</evidence>
<evidence type="ECO:0000313" key="1">
    <source>
        <dbReference type="EMBL" id="KAA6411436.1"/>
    </source>
</evidence>
<reference evidence="1 2" key="1">
    <citation type="submission" date="2019-09" db="EMBL/GenBank/DDBJ databases">
        <title>The hologenome of the rock-dwelling lichen Lasallia pustulata.</title>
        <authorList>
            <person name="Greshake Tzovaras B."/>
            <person name="Segers F."/>
            <person name="Bicker A."/>
            <person name="Dal Grande F."/>
            <person name="Otte J."/>
            <person name="Hankeln T."/>
            <person name="Schmitt I."/>
            <person name="Ebersberger I."/>
        </authorList>
    </citation>
    <scope>NUCLEOTIDE SEQUENCE [LARGE SCALE GENOMIC DNA]</scope>
    <source>
        <strain evidence="1">A1-1</strain>
    </source>
</reference>
<gene>
    <name evidence="1" type="ORF">FRX48_04716</name>
</gene>